<dbReference type="EMBL" id="LXQA010648665">
    <property type="protein sequence ID" value="MCI64067.1"/>
    <property type="molecule type" value="Genomic_DNA"/>
</dbReference>
<organism evidence="1 2">
    <name type="scientific">Trifolium medium</name>
    <dbReference type="NCBI Taxonomy" id="97028"/>
    <lineage>
        <taxon>Eukaryota</taxon>
        <taxon>Viridiplantae</taxon>
        <taxon>Streptophyta</taxon>
        <taxon>Embryophyta</taxon>
        <taxon>Tracheophyta</taxon>
        <taxon>Spermatophyta</taxon>
        <taxon>Magnoliopsida</taxon>
        <taxon>eudicotyledons</taxon>
        <taxon>Gunneridae</taxon>
        <taxon>Pentapetalae</taxon>
        <taxon>rosids</taxon>
        <taxon>fabids</taxon>
        <taxon>Fabales</taxon>
        <taxon>Fabaceae</taxon>
        <taxon>Papilionoideae</taxon>
        <taxon>50 kb inversion clade</taxon>
        <taxon>NPAAA clade</taxon>
        <taxon>Hologalegina</taxon>
        <taxon>IRL clade</taxon>
        <taxon>Trifolieae</taxon>
        <taxon>Trifolium</taxon>
    </lineage>
</organism>
<feature type="non-terminal residue" evidence="1">
    <location>
        <position position="1"/>
    </location>
</feature>
<keyword evidence="2" id="KW-1185">Reference proteome</keyword>
<protein>
    <submittedName>
        <fullName evidence="1">Uncharacterized protein</fullName>
    </submittedName>
</protein>
<name>A0A392TUE9_9FABA</name>
<sequence length="72" mass="8054">RNNQKLNSFLHIIFSLGEDVSPEAKIPDNMHLGFLTSVTEISRYISTGKARWTRALPLANADTLLQGLTNEK</sequence>
<accession>A0A392TUE9</accession>
<evidence type="ECO:0000313" key="2">
    <source>
        <dbReference type="Proteomes" id="UP000265520"/>
    </source>
</evidence>
<reference evidence="1 2" key="1">
    <citation type="journal article" date="2018" name="Front. Plant Sci.">
        <title>Red Clover (Trifolium pratense) and Zigzag Clover (T. medium) - A Picture of Genomic Similarities and Differences.</title>
        <authorList>
            <person name="Dluhosova J."/>
            <person name="Istvanek J."/>
            <person name="Nedelnik J."/>
            <person name="Repkova J."/>
        </authorList>
    </citation>
    <scope>NUCLEOTIDE SEQUENCE [LARGE SCALE GENOMIC DNA]</scope>
    <source>
        <strain evidence="2">cv. 10/8</strain>
        <tissue evidence="1">Leaf</tissue>
    </source>
</reference>
<comment type="caution">
    <text evidence="1">The sequence shown here is derived from an EMBL/GenBank/DDBJ whole genome shotgun (WGS) entry which is preliminary data.</text>
</comment>
<dbReference type="Proteomes" id="UP000265520">
    <property type="component" value="Unassembled WGS sequence"/>
</dbReference>
<proteinExistence type="predicted"/>
<evidence type="ECO:0000313" key="1">
    <source>
        <dbReference type="EMBL" id="MCI64067.1"/>
    </source>
</evidence>
<dbReference type="AlphaFoldDB" id="A0A392TUE9"/>